<reference evidence="1" key="2">
    <citation type="submission" date="2021-04" db="EMBL/GenBank/DDBJ databases">
        <authorList>
            <person name="Gilroy R."/>
        </authorList>
    </citation>
    <scope>NUCLEOTIDE SEQUENCE</scope>
    <source>
        <strain evidence="1">ChiBcec15-3976</strain>
    </source>
</reference>
<gene>
    <name evidence="1" type="ORF">H9910_09250</name>
</gene>
<protein>
    <submittedName>
        <fullName evidence="1">Uncharacterized protein</fullName>
    </submittedName>
</protein>
<organism evidence="1 2">
    <name type="scientific">Candidatus Mediterraneibacter quadrami</name>
    <dbReference type="NCBI Taxonomy" id="2838684"/>
    <lineage>
        <taxon>Bacteria</taxon>
        <taxon>Bacillati</taxon>
        <taxon>Bacillota</taxon>
        <taxon>Clostridia</taxon>
        <taxon>Lachnospirales</taxon>
        <taxon>Lachnospiraceae</taxon>
        <taxon>Mediterraneibacter</taxon>
    </lineage>
</organism>
<comment type="caution">
    <text evidence="1">The sequence shown here is derived from an EMBL/GenBank/DDBJ whole genome shotgun (WGS) entry which is preliminary data.</text>
</comment>
<accession>A0A9D2U8H8</accession>
<name>A0A9D2U8H8_9FIRM</name>
<evidence type="ECO:0000313" key="1">
    <source>
        <dbReference type="EMBL" id="HJD43174.1"/>
    </source>
</evidence>
<dbReference type="Proteomes" id="UP000823909">
    <property type="component" value="Unassembled WGS sequence"/>
</dbReference>
<proteinExistence type="predicted"/>
<reference evidence="1" key="1">
    <citation type="journal article" date="2021" name="PeerJ">
        <title>Extensive microbial diversity within the chicken gut microbiome revealed by metagenomics and culture.</title>
        <authorList>
            <person name="Gilroy R."/>
            <person name="Ravi A."/>
            <person name="Getino M."/>
            <person name="Pursley I."/>
            <person name="Horton D.L."/>
            <person name="Alikhan N.F."/>
            <person name="Baker D."/>
            <person name="Gharbi K."/>
            <person name="Hall N."/>
            <person name="Watson M."/>
            <person name="Adriaenssens E.M."/>
            <person name="Foster-Nyarko E."/>
            <person name="Jarju S."/>
            <person name="Secka A."/>
            <person name="Antonio M."/>
            <person name="Oren A."/>
            <person name="Chaudhuri R.R."/>
            <person name="La Ragione R."/>
            <person name="Hildebrand F."/>
            <person name="Pallen M.J."/>
        </authorList>
    </citation>
    <scope>NUCLEOTIDE SEQUENCE</scope>
    <source>
        <strain evidence="1">ChiBcec15-3976</strain>
    </source>
</reference>
<sequence length="79" mass="9241">MKTVILIFFHILCAWYPDFFRMAKPDAIEYKSIIPINDQPDHVGIPNPFPECIRSIKLFQDNSEDEHKSKQGDSFLDDI</sequence>
<dbReference type="EMBL" id="DWUU01000054">
    <property type="protein sequence ID" value="HJD43174.1"/>
    <property type="molecule type" value="Genomic_DNA"/>
</dbReference>
<dbReference type="AlphaFoldDB" id="A0A9D2U8H8"/>
<evidence type="ECO:0000313" key="2">
    <source>
        <dbReference type="Proteomes" id="UP000823909"/>
    </source>
</evidence>